<comment type="caution">
    <text evidence="1">The sequence shown here is derived from an EMBL/GenBank/DDBJ whole genome shotgun (WGS) entry which is preliminary data.</text>
</comment>
<dbReference type="AlphaFoldDB" id="A0AAJ0I3G5"/>
<dbReference type="GeneID" id="87878847"/>
<evidence type="ECO:0000313" key="2">
    <source>
        <dbReference type="Proteomes" id="UP001285908"/>
    </source>
</evidence>
<dbReference type="Proteomes" id="UP001285908">
    <property type="component" value="Unassembled WGS sequence"/>
</dbReference>
<proteinExistence type="predicted"/>
<accession>A0AAJ0I3G5</accession>
<gene>
    <name evidence="1" type="ORF">B0T23DRAFT_455135</name>
</gene>
<dbReference type="EMBL" id="JAULSX010000006">
    <property type="protein sequence ID" value="KAK3489048.1"/>
    <property type="molecule type" value="Genomic_DNA"/>
</dbReference>
<name>A0AAJ0I3G5_9PEZI</name>
<organism evidence="1 2">
    <name type="scientific">Neurospora hispaniola</name>
    <dbReference type="NCBI Taxonomy" id="588809"/>
    <lineage>
        <taxon>Eukaryota</taxon>
        <taxon>Fungi</taxon>
        <taxon>Dikarya</taxon>
        <taxon>Ascomycota</taxon>
        <taxon>Pezizomycotina</taxon>
        <taxon>Sordariomycetes</taxon>
        <taxon>Sordariomycetidae</taxon>
        <taxon>Sordariales</taxon>
        <taxon>Sordariaceae</taxon>
        <taxon>Neurospora</taxon>
    </lineage>
</organism>
<sequence>MSRLDDKAHQGGKDWRLVQDANGPLRLLNAALDSTVSQQLHRVVDMPLGEAIRLECGEEQYRDISLK</sequence>
<keyword evidence="2" id="KW-1185">Reference proteome</keyword>
<reference evidence="1 2" key="1">
    <citation type="journal article" date="2023" name="Mol. Phylogenet. Evol.">
        <title>Genome-scale phylogeny and comparative genomics of the fungal order Sordariales.</title>
        <authorList>
            <person name="Hensen N."/>
            <person name="Bonometti L."/>
            <person name="Westerberg I."/>
            <person name="Brannstrom I.O."/>
            <person name="Guillou S."/>
            <person name="Cros-Aarteil S."/>
            <person name="Calhoun S."/>
            <person name="Haridas S."/>
            <person name="Kuo A."/>
            <person name="Mondo S."/>
            <person name="Pangilinan J."/>
            <person name="Riley R."/>
            <person name="LaButti K."/>
            <person name="Andreopoulos B."/>
            <person name="Lipzen A."/>
            <person name="Chen C."/>
            <person name="Yan M."/>
            <person name="Daum C."/>
            <person name="Ng V."/>
            <person name="Clum A."/>
            <person name="Steindorff A."/>
            <person name="Ohm R.A."/>
            <person name="Martin F."/>
            <person name="Silar P."/>
            <person name="Natvig D.O."/>
            <person name="Lalanne C."/>
            <person name="Gautier V."/>
            <person name="Ament-Velasquez S.L."/>
            <person name="Kruys A."/>
            <person name="Hutchinson M.I."/>
            <person name="Powell A.J."/>
            <person name="Barry K."/>
            <person name="Miller A.N."/>
            <person name="Grigoriev I.V."/>
            <person name="Debuchy R."/>
            <person name="Gladieux P."/>
            <person name="Hiltunen Thoren M."/>
            <person name="Johannesson H."/>
        </authorList>
    </citation>
    <scope>NUCLEOTIDE SEQUENCE [LARGE SCALE GENOMIC DNA]</scope>
    <source>
        <strain evidence="1 2">FGSC 10403</strain>
    </source>
</reference>
<evidence type="ECO:0000313" key="1">
    <source>
        <dbReference type="EMBL" id="KAK3489048.1"/>
    </source>
</evidence>
<protein>
    <submittedName>
        <fullName evidence="1">Uncharacterized protein</fullName>
    </submittedName>
</protein>
<dbReference type="RefSeq" id="XP_062690755.1">
    <property type="nucleotide sequence ID" value="XM_062841225.1"/>
</dbReference>